<dbReference type="KEGG" id="llu:AKJ09_00490"/>
<protein>
    <submittedName>
        <fullName evidence="2">Uncharacterized protein</fullName>
    </submittedName>
</protein>
<dbReference type="Proteomes" id="UP000064967">
    <property type="component" value="Chromosome"/>
</dbReference>
<accession>A0A0K1PKB1</accession>
<evidence type="ECO:0000256" key="1">
    <source>
        <dbReference type="SAM" id="MobiDB-lite"/>
    </source>
</evidence>
<reference evidence="2 3" key="1">
    <citation type="submission" date="2015-08" db="EMBL/GenBank/DDBJ databases">
        <authorList>
            <person name="Babu N.S."/>
            <person name="Beckwith C.J."/>
            <person name="Beseler K.G."/>
            <person name="Brison A."/>
            <person name="Carone J.V."/>
            <person name="Caskin T.P."/>
            <person name="Diamond M."/>
            <person name="Durham M.E."/>
            <person name="Foxe J.M."/>
            <person name="Go M."/>
            <person name="Henderson B.A."/>
            <person name="Jones I.B."/>
            <person name="McGettigan J.A."/>
            <person name="Micheletti S.J."/>
            <person name="Nasrallah M.E."/>
            <person name="Ortiz D."/>
            <person name="Piller C.R."/>
            <person name="Privatt S.R."/>
            <person name="Schneider S.L."/>
            <person name="Sharp S."/>
            <person name="Smith T.C."/>
            <person name="Stanton J.D."/>
            <person name="Ullery H.E."/>
            <person name="Wilson R.J."/>
            <person name="Serrano M.G."/>
            <person name="Buck G."/>
            <person name="Lee V."/>
            <person name="Wang Y."/>
            <person name="Carvalho R."/>
            <person name="Voegtly L."/>
            <person name="Shi R."/>
            <person name="Duckworth R."/>
            <person name="Johnson A."/>
            <person name="Loviza R."/>
            <person name="Walstead R."/>
            <person name="Shah Z."/>
            <person name="Kiflezghi M."/>
            <person name="Wade K."/>
            <person name="Ball S.L."/>
            <person name="Bradley K.W."/>
            <person name="Asai D.J."/>
            <person name="Bowman C.A."/>
            <person name="Russell D.A."/>
            <person name="Pope W.H."/>
            <person name="Jacobs-Sera D."/>
            <person name="Hendrix R.W."/>
            <person name="Hatfull G.F."/>
        </authorList>
    </citation>
    <scope>NUCLEOTIDE SEQUENCE [LARGE SCALE GENOMIC DNA]</scope>
    <source>
        <strain evidence="2 3">DSM 27648</strain>
    </source>
</reference>
<feature type="region of interest" description="Disordered" evidence="1">
    <location>
        <begin position="1"/>
        <end position="41"/>
    </location>
</feature>
<sequence>MGKRGHETDQAGRSCSHPPFVVWEVPSSTGKRKPPGDDDFPRKIHAIAWRTFS</sequence>
<organism evidence="2 3">
    <name type="scientific">Labilithrix luteola</name>
    <dbReference type="NCBI Taxonomy" id="1391654"/>
    <lineage>
        <taxon>Bacteria</taxon>
        <taxon>Pseudomonadati</taxon>
        <taxon>Myxococcota</taxon>
        <taxon>Polyangia</taxon>
        <taxon>Polyangiales</taxon>
        <taxon>Labilitrichaceae</taxon>
        <taxon>Labilithrix</taxon>
    </lineage>
</organism>
<evidence type="ECO:0000313" key="3">
    <source>
        <dbReference type="Proteomes" id="UP000064967"/>
    </source>
</evidence>
<gene>
    <name evidence="2" type="ORF">AKJ09_00490</name>
</gene>
<keyword evidence="3" id="KW-1185">Reference proteome</keyword>
<evidence type="ECO:0000313" key="2">
    <source>
        <dbReference type="EMBL" id="AKU93826.1"/>
    </source>
</evidence>
<dbReference type="STRING" id="1391654.AKJ09_00490"/>
<proteinExistence type="predicted"/>
<feature type="compositionally biased region" description="Basic and acidic residues" evidence="1">
    <location>
        <begin position="1"/>
        <end position="10"/>
    </location>
</feature>
<dbReference type="EMBL" id="CP012333">
    <property type="protein sequence ID" value="AKU93826.1"/>
    <property type="molecule type" value="Genomic_DNA"/>
</dbReference>
<dbReference type="AlphaFoldDB" id="A0A0K1PKB1"/>
<name>A0A0K1PKB1_9BACT</name>